<accession>A0ABW2URJ7</accession>
<evidence type="ECO:0000259" key="1">
    <source>
        <dbReference type="SMART" id="SM01008"/>
    </source>
</evidence>
<proteinExistence type="predicted"/>
<keyword evidence="3" id="KW-1185">Reference proteome</keyword>
<dbReference type="SUPFAM" id="SSF56003">
    <property type="entry name" value="Molybdenum cofactor-binding domain"/>
    <property type="match status" value="2"/>
</dbReference>
<dbReference type="Pfam" id="PF02738">
    <property type="entry name" value="MoCoBD_1"/>
    <property type="match status" value="1"/>
</dbReference>
<dbReference type="InterPro" id="IPR037165">
    <property type="entry name" value="AldOxase/xan_DH_Mopterin-bd_sf"/>
</dbReference>
<comment type="caution">
    <text evidence="2">The sequence shown here is derived from an EMBL/GenBank/DDBJ whole genome shotgun (WGS) entry which is preliminary data.</text>
</comment>
<reference evidence="3" key="1">
    <citation type="journal article" date="2019" name="Int. J. Syst. Evol. Microbiol.">
        <title>The Global Catalogue of Microorganisms (GCM) 10K type strain sequencing project: providing services to taxonomists for standard genome sequencing and annotation.</title>
        <authorList>
            <consortium name="The Broad Institute Genomics Platform"/>
            <consortium name="The Broad Institute Genome Sequencing Center for Infectious Disease"/>
            <person name="Wu L."/>
            <person name="Ma J."/>
        </authorList>
    </citation>
    <scope>NUCLEOTIDE SEQUENCE [LARGE SCALE GENOMIC DNA]</scope>
    <source>
        <strain evidence="3">CGMCC 1.12750</strain>
    </source>
</reference>
<dbReference type="InterPro" id="IPR000674">
    <property type="entry name" value="Ald_Oxase/Xan_DH_a/b"/>
</dbReference>
<dbReference type="Proteomes" id="UP001596516">
    <property type="component" value="Unassembled WGS sequence"/>
</dbReference>
<dbReference type="RefSeq" id="WP_377406708.1">
    <property type="nucleotide sequence ID" value="NZ_JBHTFQ010000014.1"/>
</dbReference>
<gene>
    <name evidence="2" type="ORF">ACFQXB_18445</name>
</gene>
<dbReference type="InterPro" id="IPR006311">
    <property type="entry name" value="TAT_signal"/>
</dbReference>
<dbReference type="Gene3D" id="3.90.1170.50">
    <property type="entry name" value="Aldehyde oxidase/xanthine dehydrogenase, a/b hammerhead"/>
    <property type="match status" value="1"/>
</dbReference>
<dbReference type="PROSITE" id="PS51318">
    <property type="entry name" value="TAT"/>
    <property type="match status" value="1"/>
</dbReference>
<feature type="domain" description="Aldehyde oxidase/xanthine dehydrogenase a/b hammerhead" evidence="1">
    <location>
        <begin position="220"/>
        <end position="296"/>
    </location>
</feature>
<dbReference type="PIRSF" id="PIRSF036389">
    <property type="entry name" value="IOR_B"/>
    <property type="match status" value="1"/>
</dbReference>
<sequence length="727" mass="77045">MLDRIIAGAVPAVRAAPLSRRGFLKLSAGAAGGLMLGAALPVGRAAAEGAAEGLATPFVHIRPDNSVVVIVKHLDKGQGTATGLATLVAEELDADAAQVTTEFAPANTALYANTLMGVQGTGGSTAMANSWQQYREAGATARAMLVAAAAETWGVDPAAVTVAGGRVSAGNNSATFGDLAEAAARQTVPGELTLKSPDQWVYIGKSFPRVDVARKTEGSTGMFGMDARIEGMVHAVSLRSPRFGGTLAALDDSAARALPGVIDVIRLPDRATVIAETTWQAIQAREALVAEWDIGTAENRGTEELRAEYAALLDREGTQFHAAEPTGREAAQVIEADYFFPYLAHAPMEPIDVTVRFDGTAATFWTGSQIQTLDQNIGAQVLGIAPEAVTINTLWGGGSFGRRAIYDSHYVAEAAMVAKAWLDAHGEARPIKLVWTREDDIRGGYYRPMHMHRVRAGLDAEGNIAFWQHRVVGQGIMLGTAFEPFAVKDGVDSSSVEGLGESSPYAIPGWTADVHHPRVGVPVLWWRSVGHTHTAYVVETMMDELAQAAGADPVEFRLRYLADPRARGVLEMAADKAGALPEGLTRGIAVHKSFGSYVAEVADVRMREDGKVKVVRVTCAVDCGVPINPSNIRAQIEGGLGYGLSAILREEITLTEGEVDQSNFYDYTPLRITDMPEVEVHILPSTEAPTGIGEPGTPPIGPAVANAVRRATGQAVRELPFSRHGLA</sequence>
<protein>
    <submittedName>
        <fullName evidence="2">Molybdopterin cofactor-binding domain-containing protein</fullName>
    </submittedName>
</protein>
<dbReference type="InterPro" id="IPR012368">
    <property type="entry name" value="OxRdtase_Mopterin-bd_su_IorB"/>
</dbReference>
<evidence type="ECO:0000313" key="2">
    <source>
        <dbReference type="EMBL" id="MFC7706165.1"/>
    </source>
</evidence>
<dbReference type="InterPro" id="IPR008274">
    <property type="entry name" value="AldOxase/xan_DH_MoCoBD1"/>
</dbReference>
<dbReference type="PANTHER" id="PTHR47495">
    <property type="entry name" value="ALDEHYDE DEHYDROGENASE"/>
    <property type="match status" value="1"/>
</dbReference>
<dbReference type="SMART" id="SM01008">
    <property type="entry name" value="Ald_Xan_dh_C"/>
    <property type="match status" value="1"/>
</dbReference>
<organism evidence="2 3">
    <name type="scientific">Plastorhodobacter daqingensis</name>
    <dbReference type="NCBI Taxonomy" id="1387281"/>
    <lineage>
        <taxon>Bacteria</taxon>
        <taxon>Pseudomonadati</taxon>
        <taxon>Pseudomonadota</taxon>
        <taxon>Alphaproteobacteria</taxon>
        <taxon>Rhodobacterales</taxon>
        <taxon>Paracoccaceae</taxon>
        <taxon>Plastorhodobacter</taxon>
    </lineage>
</organism>
<dbReference type="EMBL" id="JBHTFQ010000014">
    <property type="protein sequence ID" value="MFC7706165.1"/>
    <property type="molecule type" value="Genomic_DNA"/>
</dbReference>
<name>A0ABW2URJ7_9RHOB</name>
<dbReference type="PANTHER" id="PTHR47495:SF2">
    <property type="entry name" value="ALDEHYDE DEHYDROGENASE"/>
    <property type="match status" value="1"/>
</dbReference>
<dbReference type="Gene3D" id="3.30.365.10">
    <property type="entry name" value="Aldehyde oxidase/xanthine dehydrogenase, molybdopterin binding domain"/>
    <property type="match status" value="4"/>
</dbReference>
<dbReference type="InterPro" id="IPR046867">
    <property type="entry name" value="AldOxase/xan_DH_MoCoBD2"/>
</dbReference>
<evidence type="ECO:0000313" key="3">
    <source>
        <dbReference type="Proteomes" id="UP001596516"/>
    </source>
</evidence>
<dbReference type="Pfam" id="PF20256">
    <property type="entry name" value="MoCoBD_2"/>
    <property type="match status" value="2"/>
</dbReference>
<dbReference type="InterPro" id="IPR052516">
    <property type="entry name" value="N-heterocyclic_Hydroxylase"/>
</dbReference>